<dbReference type="OrthoDB" id="4323953at2759"/>
<accession>A0A319E9N3</accession>
<keyword evidence="2" id="KW-1185">Reference proteome</keyword>
<name>A0A319E9N3_ASPSB</name>
<dbReference type="STRING" id="1448318.A0A319E9N3"/>
<reference evidence="1 2" key="1">
    <citation type="submission" date="2018-02" db="EMBL/GenBank/DDBJ databases">
        <title>The genomes of Aspergillus section Nigri reveals drivers in fungal speciation.</title>
        <authorList>
            <consortium name="DOE Joint Genome Institute"/>
            <person name="Vesth T.C."/>
            <person name="Nybo J."/>
            <person name="Theobald S."/>
            <person name="Brandl J."/>
            <person name="Frisvad J.C."/>
            <person name="Nielsen K.F."/>
            <person name="Lyhne E.K."/>
            <person name="Kogle M.E."/>
            <person name="Kuo A."/>
            <person name="Riley R."/>
            <person name="Clum A."/>
            <person name="Nolan M."/>
            <person name="Lipzen A."/>
            <person name="Salamov A."/>
            <person name="Henrissat B."/>
            <person name="Wiebenga A."/>
            <person name="De vries R.P."/>
            <person name="Grigoriev I.V."/>
            <person name="Mortensen U.H."/>
            <person name="Andersen M.R."/>
            <person name="Baker S.E."/>
        </authorList>
    </citation>
    <scope>NUCLEOTIDE SEQUENCE [LARGE SCALE GENOMIC DNA]</scope>
    <source>
        <strain evidence="1 2">CBS 121057</strain>
    </source>
</reference>
<proteinExistence type="predicted"/>
<organism evidence="1 2">
    <name type="scientific">Aspergillus sclerotiicarbonarius (strain CBS 121057 / IBT 28362)</name>
    <dbReference type="NCBI Taxonomy" id="1448318"/>
    <lineage>
        <taxon>Eukaryota</taxon>
        <taxon>Fungi</taxon>
        <taxon>Dikarya</taxon>
        <taxon>Ascomycota</taxon>
        <taxon>Pezizomycotina</taxon>
        <taxon>Eurotiomycetes</taxon>
        <taxon>Eurotiomycetidae</taxon>
        <taxon>Eurotiales</taxon>
        <taxon>Aspergillaceae</taxon>
        <taxon>Aspergillus</taxon>
        <taxon>Aspergillus subgen. Circumdati</taxon>
    </lineage>
</organism>
<protein>
    <submittedName>
        <fullName evidence="1">Uncharacterized protein</fullName>
    </submittedName>
</protein>
<dbReference type="EMBL" id="KZ826453">
    <property type="protein sequence ID" value="PYI00404.1"/>
    <property type="molecule type" value="Genomic_DNA"/>
</dbReference>
<sequence length="373" mass="42279">MEDLLRPFRRYPEEDRIPGSPAFSLELRGPEILSRNTPYLFDVTLRRVDDDSQHCLFSWTPQVHGFVASGGFLLLHHTAQGELKPVELPDDNKLPPLEYWRCFPVSLHPPGNVQQYPDIIPDRWLPYLQTGERYVLFWPGQRYTSWCWEENPGGTLYAYIPPAKTDLVLPAGPFLAFTVEDDGEPVATPRGEARPTLIARLECHPQHQVALKDDLVTATLHVTYEASGGRPITFHTPRLVTKLWVWRGKWVDMEGFVCGGGIYDDPDIQVSPGQDRSFTCLHPGETWSHTFRHELITEIDEEDGDEAQVGERVRCLFKGTALDWWDWGTKEDHLATTVTLPCWGGPTVEAPKDNDGRPLVIIPAANPVDLEIV</sequence>
<dbReference type="VEuPathDB" id="FungiDB:BO78DRAFT_391938"/>
<dbReference type="Proteomes" id="UP000248423">
    <property type="component" value="Unassembled WGS sequence"/>
</dbReference>
<dbReference type="AlphaFoldDB" id="A0A319E9N3"/>
<evidence type="ECO:0000313" key="2">
    <source>
        <dbReference type="Proteomes" id="UP000248423"/>
    </source>
</evidence>
<evidence type="ECO:0000313" key="1">
    <source>
        <dbReference type="EMBL" id="PYI00404.1"/>
    </source>
</evidence>
<gene>
    <name evidence="1" type="ORF">BO78DRAFT_391938</name>
</gene>